<keyword evidence="1" id="KW-0812">Transmembrane</keyword>
<feature type="transmembrane region" description="Helical" evidence="1">
    <location>
        <begin position="82"/>
        <end position="101"/>
    </location>
</feature>
<dbReference type="Proteomes" id="UP001412239">
    <property type="component" value="Unassembled WGS sequence"/>
</dbReference>
<proteinExistence type="predicted"/>
<evidence type="ECO:0000313" key="2">
    <source>
        <dbReference type="EMBL" id="CUS11607.1"/>
    </source>
</evidence>
<evidence type="ECO:0000313" key="3">
    <source>
        <dbReference type="Proteomes" id="UP001412239"/>
    </source>
</evidence>
<organism evidence="2 3">
    <name type="scientific">Tuber aestivum</name>
    <name type="common">summer truffle</name>
    <dbReference type="NCBI Taxonomy" id="59557"/>
    <lineage>
        <taxon>Eukaryota</taxon>
        <taxon>Fungi</taxon>
        <taxon>Dikarya</taxon>
        <taxon>Ascomycota</taxon>
        <taxon>Pezizomycotina</taxon>
        <taxon>Pezizomycetes</taxon>
        <taxon>Pezizales</taxon>
        <taxon>Tuberaceae</taxon>
        <taxon>Tuber</taxon>
    </lineage>
</organism>
<sequence>MDPPRWDDMSTLGGYSTAQASVRLTPFTIATSIGSLEAGLIINATGKYYILGQTVTPTSVQGVLPICAFSLTIPLFSQLSNLFMAGSGYGGTLTIALLGLISQRTTFHLPECVSEAIARAFGSGEEADGILERLGERFDEFDGLFESEKAEAGGSQGERS</sequence>
<accession>A0A292PYY2</accession>
<protein>
    <submittedName>
        <fullName evidence="2">Uncharacterized protein</fullName>
    </submittedName>
</protein>
<dbReference type="AlphaFoldDB" id="A0A292PYY2"/>
<keyword evidence="1" id="KW-0472">Membrane</keyword>
<gene>
    <name evidence="2" type="ORF">GSTUAT00004299001</name>
</gene>
<dbReference type="EMBL" id="LN891016">
    <property type="protein sequence ID" value="CUS11607.1"/>
    <property type="molecule type" value="Genomic_DNA"/>
</dbReference>
<name>A0A292PYY2_9PEZI</name>
<evidence type="ECO:0000256" key="1">
    <source>
        <dbReference type="SAM" id="Phobius"/>
    </source>
</evidence>
<feature type="transmembrane region" description="Helical" evidence="1">
    <location>
        <begin position="54"/>
        <end position="76"/>
    </location>
</feature>
<keyword evidence="1" id="KW-1133">Transmembrane helix</keyword>
<keyword evidence="3" id="KW-1185">Reference proteome</keyword>
<reference evidence="2" key="1">
    <citation type="submission" date="2015-10" db="EMBL/GenBank/DDBJ databases">
        <authorList>
            <person name="Regsiter A."/>
            <person name="william w."/>
        </authorList>
    </citation>
    <scope>NUCLEOTIDE SEQUENCE</scope>
    <source>
        <strain evidence="2">Montdore</strain>
    </source>
</reference>
<feature type="transmembrane region" description="Helical" evidence="1">
    <location>
        <begin position="20"/>
        <end position="42"/>
    </location>
</feature>